<protein>
    <submittedName>
        <fullName evidence="2">Uncharacterized protein</fullName>
    </submittedName>
</protein>
<organism evidence="2 3">
    <name type="scientific">Aspergillus campestris (strain IBT 28561)</name>
    <dbReference type="NCBI Taxonomy" id="1392248"/>
    <lineage>
        <taxon>Eukaryota</taxon>
        <taxon>Fungi</taxon>
        <taxon>Dikarya</taxon>
        <taxon>Ascomycota</taxon>
        <taxon>Pezizomycotina</taxon>
        <taxon>Eurotiomycetes</taxon>
        <taxon>Eurotiomycetidae</taxon>
        <taxon>Eurotiales</taxon>
        <taxon>Aspergillaceae</taxon>
        <taxon>Aspergillus</taxon>
        <taxon>Aspergillus subgen. Circumdati</taxon>
    </lineage>
</organism>
<dbReference type="AlphaFoldDB" id="A0A2I1D831"/>
<gene>
    <name evidence="2" type="ORF">P168DRAFT_289402</name>
</gene>
<dbReference type="EMBL" id="MSFM01000004">
    <property type="protein sequence ID" value="PKY06007.1"/>
    <property type="molecule type" value="Genomic_DNA"/>
</dbReference>
<feature type="transmembrane region" description="Helical" evidence="1">
    <location>
        <begin position="21"/>
        <end position="43"/>
    </location>
</feature>
<proteinExistence type="predicted"/>
<feature type="transmembrane region" description="Helical" evidence="1">
    <location>
        <begin position="55"/>
        <end position="78"/>
    </location>
</feature>
<accession>A0A2I1D831</accession>
<keyword evidence="1" id="KW-0472">Membrane</keyword>
<evidence type="ECO:0000313" key="3">
    <source>
        <dbReference type="Proteomes" id="UP000234254"/>
    </source>
</evidence>
<keyword evidence="1" id="KW-0812">Transmembrane</keyword>
<evidence type="ECO:0000256" key="1">
    <source>
        <dbReference type="SAM" id="Phobius"/>
    </source>
</evidence>
<dbReference type="VEuPathDB" id="FungiDB:P168DRAFT_289402"/>
<evidence type="ECO:0000313" key="2">
    <source>
        <dbReference type="EMBL" id="PKY06007.1"/>
    </source>
</evidence>
<reference evidence="2" key="1">
    <citation type="submission" date="2016-12" db="EMBL/GenBank/DDBJ databases">
        <title>The genomes of Aspergillus section Nigri reveals drivers in fungal speciation.</title>
        <authorList>
            <consortium name="DOE Joint Genome Institute"/>
            <person name="Vesth T.C."/>
            <person name="Nybo J."/>
            <person name="Theobald S."/>
            <person name="Brandl J."/>
            <person name="Frisvad J.C."/>
            <person name="Nielsen K.F."/>
            <person name="Lyhne E.K."/>
            <person name="Kogle M.E."/>
            <person name="Kuo A."/>
            <person name="Riley R."/>
            <person name="Clum A."/>
            <person name="Nolan M."/>
            <person name="Lipzen A."/>
            <person name="Salamov A."/>
            <person name="Henrissat B."/>
            <person name="Wiebenga A."/>
            <person name="De vries R.P."/>
            <person name="Grigoriev I.V."/>
            <person name="Mortensen U.H."/>
            <person name="Andersen M.R."/>
            <person name="Baker S.E."/>
        </authorList>
    </citation>
    <scope>NUCLEOTIDE SEQUENCE</scope>
    <source>
        <strain evidence="2">IBT 28561</strain>
    </source>
</reference>
<comment type="caution">
    <text evidence="2">The sequence shown here is derived from an EMBL/GenBank/DDBJ whole genome shotgun (WGS) entry which is preliminary data.</text>
</comment>
<keyword evidence="3" id="KW-1185">Reference proteome</keyword>
<dbReference type="RefSeq" id="XP_024694601.1">
    <property type="nucleotide sequence ID" value="XM_024836994.1"/>
</dbReference>
<dbReference type="Proteomes" id="UP000234254">
    <property type="component" value="Unassembled WGS sequence"/>
</dbReference>
<sequence length="90" mass="10491">MVYPNKRGRPGFDSLSGSSFCRFNTIPLVLDRLFFTFLFNLFFKKKIYVGVLHLRAIIMFHIGNSQNGCLFFAVSLLFDKTIRLTRSNYI</sequence>
<dbReference type="GeneID" id="36544518"/>
<keyword evidence="1" id="KW-1133">Transmembrane helix</keyword>
<name>A0A2I1D831_ASPC2</name>